<keyword evidence="3" id="KW-1003">Cell membrane</keyword>
<feature type="transmembrane region" description="Helical" evidence="7">
    <location>
        <begin position="79"/>
        <end position="101"/>
    </location>
</feature>
<evidence type="ECO:0000313" key="8">
    <source>
        <dbReference type="EMBL" id="UWZ79826.1"/>
    </source>
</evidence>
<keyword evidence="5 7" id="KW-1133">Transmembrane helix</keyword>
<feature type="transmembrane region" description="Helical" evidence="7">
    <location>
        <begin position="193"/>
        <end position="211"/>
    </location>
</feature>
<dbReference type="NCBIfam" id="TIGR01065">
    <property type="entry name" value="hlyIII"/>
    <property type="match status" value="1"/>
</dbReference>
<gene>
    <name evidence="8" type="ORF">L9S41_00155</name>
</gene>
<evidence type="ECO:0000256" key="4">
    <source>
        <dbReference type="ARBA" id="ARBA00022692"/>
    </source>
</evidence>
<comment type="subcellular location">
    <subcellularLocation>
        <location evidence="1">Cell membrane</location>
        <topology evidence="1">Multi-pass membrane protein</topology>
    </subcellularLocation>
</comment>
<keyword evidence="6 7" id="KW-0472">Membrane</keyword>
<dbReference type="RefSeq" id="WP_260748177.1">
    <property type="nucleotide sequence ID" value="NZ_CP092109.1"/>
</dbReference>
<dbReference type="InterPro" id="IPR004254">
    <property type="entry name" value="AdipoR/HlyIII-related"/>
</dbReference>
<name>A0ABY5ZM77_9BACT</name>
<dbReference type="Pfam" id="PF03006">
    <property type="entry name" value="HlyIII"/>
    <property type="match status" value="1"/>
</dbReference>
<evidence type="ECO:0000256" key="6">
    <source>
        <dbReference type="ARBA" id="ARBA00023136"/>
    </source>
</evidence>
<comment type="similarity">
    <text evidence="2">Belongs to the UPF0073 (Hly-III) family.</text>
</comment>
<accession>A0ABY5ZM77</accession>
<feature type="transmembrane region" description="Helical" evidence="7">
    <location>
        <begin position="161"/>
        <end position="181"/>
    </location>
</feature>
<evidence type="ECO:0000256" key="7">
    <source>
        <dbReference type="SAM" id="Phobius"/>
    </source>
</evidence>
<feature type="transmembrane region" description="Helical" evidence="7">
    <location>
        <begin position="107"/>
        <end position="127"/>
    </location>
</feature>
<keyword evidence="9" id="KW-1185">Reference proteome</keyword>
<feature type="transmembrane region" description="Helical" evidence="7">
    <location>
        <begin position="48"/>
        <end position="67"/>
    </location>
</feature>
<feature type="transmembrane region" description="Helical" evidence="7">
    <location>
        <begin position="12"/>
        <end position="36"/>
    </location>
</feature>
<dbReference type="Proteomes" id="UP001060414">
    <property type="component" value="Chromosome"/>
</dbReference>
<proteinExistence type="inferred from homology"/>
<dbReference type="PANTHER" id="PTHR20855:SF3">
    <property type="entry name" value="LD03007P"/>
    <property type="match status" value="1"/>
</dbReference>
<organism evidence="8 9">
    <name type="scientific">Geoalkalibacter halelectricus</name>
    <dbReference type="NCBI Taxonomy" id="2847045"/>
    <lineage>
        <taxon>Bacteria</taxon>
        <taxon>Pseudomonadati</taxon>
        <taxon>Thermodesulfobacteriota</taxon>
        <taxon>Desulfuromonadia</taxon>
        <taxon>Desulfuromonadales</taxon>
        <taxon>Geoalkalibacteraceae</taxon>
        <taxon>Geoalkalibacter</taxon>
    </lineage>
</organism>
<reference evidence="8" key="1">
    <citation type="journal article" date="2022" name="Environ. Microbiol.">
        <title>Geoalkalibacter halelectricus SAP #1 sp. nov. possessing extracellular electron transfer and mineral#reducing capabilities from a haloalkaline environment.</title>
        <authorList>
            <person name="Yadav S."/>
            <person name="Singh R."/>
            <person name="Sundharam S.S."/>
            <person name="Chaudhary S."/>
            <person name="Krishnamurthi S."/>
            <person name="Patil S.A."/>
        </authorList>
    </citation>
    <scope>NUCLEOTIDE SEQUENCE</scope>
    <source>
        <strain evidence="8">SAP-1</strain>
    </source>
</reference>
<evidence type="ECO:0000313" key="9">
    <source>
        <dbReference type="Proteomes" id="UP001060414"/>
    </source>
</evidence>
<dbReference type="PANTHER" id="PTHR20855">
    <property type="entry name" value="ADIPOR/PROGESTIN RECEPTOR-RELATED"/>
    <property type="match status" value="1"/>
</dbReference>
<keyword evidence="4 7" id="KW-0812">Transmembrane</keyword>
<evidence type="ECO:0000256" key="1">
    <source>
        <dbReference type="ARBA" id="ARBA00004651"/>
    </source>
</evidence>
<evidence type="ECO:0000256" key="5">
    <source>
        <dbReference type="ARBA" id="ARBA00022989"/>
    </source>
</evidence>
<feature type="transmembrane region" description="Helical" evidence="7">
    <location>
        <begin position="134"/>
        <end position="155"/>
    </location>
</feature>
<protein>
    <submittedName>
        <fullName evidence="8">Hemolysin III family protein</fullName>
    </submittedName>
</protein>
<evidence type="ECO:0000256" key="2">
    <source>
        <dbReference type="ARBA" id="ARBA00008488"/>
    </source>
</evidence>
<dbReference type="InterPro" id="IPR005744">
    <property type="entry name" value="Hy-lIII"/>
</dbReference>
<dbReference type="EMBL" id="CP092109">
    <property type="protein sequence ID" value="UWZ79826.1"/>
    <property type="molecule type" value="Genomic_DNA"/>
</dbReference>
<sequence>MDPRYYRINQIANILAPGVGFVLSVPGLVVLLVAAARHGDGWHVVSSAIYGTSLVLSYAAFTLYHVFKFHARWSDLFRILDHSTIYLLIAGTYTPFTLVFLRGNWGWTLFAAVWGLTLAGVMFKIFFIHRFKILAPLIYLGMGWLIILAIEPAVALIPRPAIHLLVAGGLAYSFGLIFYAWKALLFHHAIWHLFVFAGSLLHYLAVLWYVIPAPTP</sequence>
<evidence type="ECO:0000256" key="3">
    <source>
        <dbReference type="ARBA" id="ARBA00022475"/>
    </source>
</evidence>